<evidence type="ECO:0000256" key="1">
    <source>
        <dbReference type="ARBA" id="ARBA00022723"/>
    </source>
</evidence>
<evidence type="ECO:0000256" key="2">
    <source>
        <dbReference type="ARBA" id="ARBA00022741"/>
    </source>
</evidence>
<dbReference type="GO" id="GO:0003924">
    <property type="term" value="F:GTPase activity"/>
    <property type="evidence" value="ECO:0007669"/>
    <property type="project" value="InterPro"/>
</dbReference>
<organism evidence="8 9">
    <name type="scientific">Roridomyces roridus</name>
    <dbReference type="NCBI Taxonomy" id="1738132"/>
    <lineage>
        <taxon>Eukaryota</taxon>
        <taxon>Fungi</taxon>
        <taxon>Dikarya</taxon>
        <taxon>Basidiomycota</taxon>
        <taxon>Agaricomycotina</taxon>
        <taxon>Agaricomycetes</taxon>
        <taxon>Agaricomycetidae</taxon>
        <taxon>Agaricales</taxon>
        <taxon>Marasmiineae</taxon>
        <taxon>Mycenaceae</taxon>
        <taxon>Roridomyces</taxon>
    </lineage>
</organism>
<dbReference type="GO" id="GO:0046872">
    <property type="term" value="F:metal ion binding"/>
    <property type="evidence" value="ECO:0007669"/>
    <property type="project" value="UniProtKB-KW"/>
</dbReference>
<dbReference type="FunFam" id="3.40.50.300:FF:002307">
    <property type="entry name" value="Guanine nucleotide-binding protein G(k) subunit alpha"/>
    <property type="match status" value="1"/>
</dbReference>
<proteinExistence type="predicted"/>
<evidence type="ECO:0000256" key="4">
    <source>
        <dbReference type="ARBA" id="ARBA00023134"/>
    </source>
</evidence>
<dbReference type="EMBL" id="JARKIF010000011">
    <property type="protein sequence ID" value="KAJ7627392.1"/>
    <property type="molecule type" value="Genomic_DNA"/>
</dbReference>
<dbReference type="PRINTS" id="PR01241">
    <property type="entry name" value="GPROTEINAFNG"/>
</dbReference>
<feature type="binding site" evidence="7">
    <location>
        <position position="49"/>
    </location>
    <ligand>
        <name>Mg(2+)</name>
        <dbReference type="ChEBI" id="CHEBI:18420"/>
    </ligand>
</feature>
<dbReference type="GO" id="GO:0005834">
    <property type="term" value="C:heterotrimeric G-protein complex"/>
    <property type="evidence" value="ECO:0007669"/>
    <property type="project" value="InterPro"/>
</dbReference>
<dbReference type="Gene3D" id="3.40.50.300">
    <property type="entry name" value="P-loop containing nucleotide triphosphate hydrolases"/>
    <property type="match status" value="1"/>
</dbReference>
<dbReference type="SUPFAM" id="SSF52540">
    <property type="entry name" value="P-loop containing nucleoside triphosphate hydrolases"/>
    <property type="match status" value="1"/>
</dbReference>
<feature type="binding site" evidence="6">
    <location>
        <position position="327"/>
    </location>
    <ligand>
        <name>GTP</name>
        <dbReference type="ChEBI" id="CHEBI:37565"/>
    </ligand>
</feature>
<name>A0AAD7BQU1_9AGAR</name>
<sequence>MGCINSLPAGEAEAKARNDAIEATLKRDRAQMRHEIKMLLLGAGDSGKSTVLKQFRLIHLNGYNAAEKEAYREIVFSNTMQGMRAILDALPDLKLTLLPSSEEHKTTVFAFPTVLEADVMPRELAQAFKALWADPAVKQAVLRSREFQLLDSAEYYLGSIDRLSAPDYVPTDQDILRSRVKTTGITETVFTIGELTYKLYDVGGQRSERRKWVHCFENVAALVFLVGLSEYDQCLSEDRTVNRMHEALTLFESICNSRWFARSSIIVFMNKIDLLREKVERSPIATYFSDYQGGPSYDAACEFFLKKFTSLNRRGDKKQIFTHLTCATDTKQIKFVLDAVQDILLKLHIKEAGLM</sequence>
<dbReference type="PANTHER" id="PTHR10218">
    <property type="entry name" value="GTP-BINDING PROTEIN ALPHA SUBUNIT"/>
    <property type="match status" value="1"/>
</dbReference>
<keyword evidence="3 7" id="KW-0460">Magnesium</keyword>
<keyword evidence="5" id="KW-0807">Transducer</keyword>
<evidence type="ECO:0000256" key="6">
    <source>
        <dbReference type="PIRSR" id="PIRSR601019-1"/>
    </source>
</evidence>
<accession>A0AAD7BQU1</accession>
<dbReference type="GO" id="GO:0007188">
    <property type="term" value="P:adenylate cyclase-modulating G protein-coupled receptor signaling pathway"/>
    <property type="evidence" value="ECO:0007669"/>
    <property type="project" value="TreeGrafter"/>
</dbReference>
<dbReference type="SUPFAM" id="SSF47895">
    <property type="entry name" value="Transducin (alpha subunit), insertion domain"/>
    <property type="match status" value="1"/>
</dbReference>
<dbReference type="PROSITE" id="PS51882">
    <property type="entry name" value="G_ALPHA"/>
    <property type="match status" value="1"/>
</dbReference>
<feature type="binding site" evidence="6">
    <location>
        <begin position="270"/>
        <end position="273"/>
    </location>
    <ligand>
        <name>GTP</name>
        <dbReference type="ChEBI" id="CHEBI:37565"/>
    </ligand>
</feature>
<keyword evidence="1 7" id="KW-0479">Metal-binding</keyword>
<comment type="caution">
    <text evidence="8">The sequence shown here is derived from an EMBL/GenBank/DDBJ whole genome shotgun (WGS) entry which is preliminary data.</text>
</comment>
<dbReference type="InterPro" id="IPR011025">
    <property type="entry name" value="GproteinA_insert"/>
</dbReference>
<keyword evidence="9" id="KW-1185">Reference proteome</keyword>
<dbReference type="PANTHER" id="PTHR10218:SF302">
    <property type="entry name" value="GUANINE NUCLEOTIDE-BINDING PROTEIN ALPHA-5 SUBUNIT"/>
    <property type="match status" value="1"/>
</dbReference>
<evidence type="ECO:0000256" key="7">
    <source>
        <dbReference type="PIRSR" id="PIRSR601019-2"/>
    </source>
</evidence>
<dbReference type="Pfam" id="PF00503">
    <property type="entry name" value="G-alpha"/>
    <property type="match status" value="1"/>
</dbReference>
<feature type="binding site" evidence="6">
    <location>
        <begin position="151"/>
        <end position="152"/>
    </location>
    <ligand>
        <name>GTP</name>
        <dbReference type="ChEBI" id="CHEBI:37565"/>
    </ligand>
</feature>
<dbReference type="Proteomes" id="UP001221142">
    <property type="component" value="Unassembled WGS sequence"/>
</dbReference>
<dbReference type="InterPro" id="IPR001019">
    <property type="entry name" value="Gprotein_alpha_su"/>
</dbReference>
<keyword evidence="4 6" id="KW-0342">GTP-binding</keyword>
<evidence type="ECO:0000313" key="9">
    <source>
        <dbReference type="Proteomes" id="UP001221142"/>
    </source>
</evidence>
<dbReference type="InterPro" id="IPR027417">
    <property type="entry name" value="P-loop_NTPase"/>
</dbReference>
<feature type="binding site" evidence="7">
    <location>
        <position position="182"/>
    </location>
    <ligand>
        <name>Mg(2+)</name>
        <dbReference type="ChEBI" id="CHEBI:18420"/>
    </ligand>
</feature>
<dbReference type="GO" id="GO:0005737">
    <property type="term" value="C:cytoplasm"/>
    <property type="evidence" value="ECO:0007669"/>
    <property type="project" value="TreeGrafter"/>
</dbReference>
<feature type="binding site" evidence="6">
    <location>
        <begin position="201"/>
        <end position="205"/>
    </location>
    <ligand>
        <name>GTP</name>
        <dbReference type="ChEBI" id="CHEBI:37565"/>
    </ligand>
</feature>
<dbReference type="GO" id="GO:0005525">
    <property type="term" value="F:GTP binding"/>
    <property type="evidence" value="ECO:0007669"/>
    <property type="project" value="UniProtKB-KW"/>
</dbReference>
<dbReference type="PRINTS" id="PR00318">
    <property type="entry name" value="GPROTEINA"/>
</dbReference>
<gene>
    <name evidence="8" type="ORF">FB45DRAFT_795519</name>
</gene>
<feature type="binding site" evidence="6">
    <location>
        <begin position="176"/>
        <end position="182"/>
    </location>
    <ligand>
        <name>GTP</name>
        <dbReference type="ChEBI" id="CHEBI:37565"/>
    </ligand>
</feature>
<keyword evidence="2 6" id="KW-0547">Nucleotide-binding</keyword>
<reference evidence="8" key="1">
    <citation type="submission" date="2023-03" db="EMBL/GenBank/DDBJ databases">
        <title>Massive genome expansion in bonnet fungi (Mycena s.s.) driven by repeated elements and novel gene families across ecological guilds.</title>
        <authorList>
            <consortium name="Lawrence Berkeley National Laboratory"/>
            <person name="Harder C.B."/>
            <person name="Miyauchi S."/>
            <person name="Viragh M."/>
            <person name="Kuo A."/>
            <person name="Thoen E."/>
            <person name="Andreopoulos B."/>
            <person name="Lu D."/>
            <person name="Skrede I."/>
            <person name="Drula E."/>
            <person name="Henrissat B."/>
            <person name="Morin E."/>
            <person name="Kohler A."/>
            <person name="Barry K."/>
            <person name="LaButti K."/>
            <person name="Morin E."/>
            <person name="Salamov A."/>
            <person name="Lipzen A."/>
            <person name="Mereny Z."/>
            <person name="Hegedus B."/>
            <person name="Baldrian P."/>
            <person name="Stursova M."/>
            <person name="Weitz H."/>
            <person name="Taylor A."/>
            <person name="Grigoriev I.V."/>
            <person name="Nagy L.G."/>
            <person name="Martin F."/>
            <person name="Kauserud H."/>
        </authorList>
    </citation>
    <scope>NUCLEOTIDE SEQUENCE</scope>
    <source>
        <strain evidence="8">9284</strain>
    </source>
</reference>
<dbReference type="CDD" id="cd00066">
    <property type="entry name" value="G-alpha"/>
    <property type="match status" value="1"/>
</dbReference>
<dbReference type="AlphaFoldDB" id="A0AAD7BQU1"/>
<evidence type="ECO:0000313" key="8">
    <source>
        <dbReference type="EMBL" id="KAJ7627392.1"/>
    </source>
</evidence>
<dbReference type="Gene3D" id="1.10.400.10">
    <property type="entry name" value="GI Alpha 1, domain 2-like"/>
    <property type="match status" value="1"/>
</dbReference>
<evidence type="ECO:0000256" key="5">
    <source>
        <dbReference type="ARBA" id="ARBA00023224"/>
    </source>
</evidence>
<dbReference type="SMART" id="SM00275">
    <property type="entry name" value="G_alpha"/>
    <property type="match status" value="1"/>
</dbReference>
<dbReference type="GO" id="GO:0001664">
    <property type="term" value="F:G protein-coupled receptor binding"/>
    <property type="evidence" value="ECO:0007669"/>
    <property type="project" value="InterPro"/>
</dbReference>
<dbReference type="GO" id="GO:0031683">
    <property type="term" value="F:G-protein beta/gamma-subunit complex binding"/>
    <property type="evidence" value="ECO:0007669"/>
    <property type="project" value="InterPro"/>
</dbReference>
<protein>
    <submittedName>
        <fullName evidence="8">Heterotrimeric G-protein alpha subunit, GPA1-like protein</fullName>
    </submittedName>
</protein>
<evidence type="ECO:0000256" key="3">
    <source>
        <dbReference type="ARBA" id="ARBA00022842"/>
    </source>
</evidence>
<dbReference type="InterPro" id="IPR002975">
    <property type="entry name" value="Fungi_Gprotein_alpha"/>
</dbReference>